<dbReference type="Ensembl" id="ENSLLTT00000005575.1">
    <property type="protein sequence ID" value="ENSLLTP00000005362.1"/>
    <property type="gene ID" value="ENSLLTG00000004062.1"/>
</dbReference>
<dbReference type="PANTHER" id="PTHR23335:SF9">
    <property type="entry name" value="CALMODULIN-BINDING TRANSCRIPTION ACTIVATOR 2"/>
    <property type="match status" value="1"/>
</dbReference>
<protein>
    <submittedName>
        <fullName evidence="1">Uncharacterized protein</fullName>
    </submittedName>
</protein>
<dbReference type="AlphaFoldDB" id="A0A8C5WQF1"/>
<evidence type="ECO:0000313" key="1">
    <source>
        <dbReference type="Ensembl" id="ENSLLTP00000005362.1"/>
    </source>
</evidence>
<name>A0A8C5WQF1_LATLA</name>
<dbReference type="GO" id="GO:0003690">
    <property type="term" value="F:double-stranded DNA binding"/>
    <property type="evidence" value="ECO:0007669"/>
    <property type="project" value="TreeGrafter"/>
</dbReference>
<dbReference type="GeneTree" id="ENSGT00940000160105"/>
<organism evidence="1 2">
    <name type="scientific">Laticauda laticaudata</name>
    <name type="common">Blue-ringed sea krait</name>
    <name type="synonym">Blue-lipped sea krait</name>
    <dbReference type="NCBI Taxonomy" id="8630"/>
    <lineage>
        <taxon>Eukaryota</taxon>
        <taxon>Metazoa</taxon>
        <taxon>Chordata</taxon>
        <taxon>Craniata</taxon>
        <taxon>Vertebrata</taxon>
        <taxon>Euteleostomi</taxon>
        <taxon>Lepidosauria</taxon>
        <taxon>Squamata</taxon>
        <taxon>Bifurcata</taxon>
        <taxon>Unidentata</taxon>
        <taxon>Episquamata</taxon>
        <taxon>Toxicofera</taxon>
        <taxon>Serpentes</taxon>
        <taxon>Colubroidea</taxon>
        <taxon>Elapidae</taxon>
        <taxon>Laticaudinae</taxon>
        <taxon>Laticauda</taxon>
    </lineage>
</organism>
<accession>A0A8C5WQF1</accession>
<evidence type="ECO:0000313" key="2">
    <source>
        <dbReference type="Proteomes" id="UP000694406"/>
    </source>
</evidence>
<dbReference type="Proteomes" id="UP000694406">
    <property type="component" value="Unplaced"/>
</dbReference>
<dbReference type="GO" id="GO:0006357">
    <property type="term" value="P:regulation of transcription by RNA polymerase II"/>
    <property type="evidence" value="ECO:0007669"/>
    <property type="project" value="TreeGrafter"/>
</dbReference>
<dbReference type="Gene3D" id="1.20.5.190">
    <property type="match status" value="1"/>
</dbReference>
<dbReference type="GO" id="GO:0005634">
    <property type="term" value="C:nucleus"/>
    <property type="evidence" value="ECO:0007669"/>
    <property type="project" value="TreeGrafter"/>
</dbReference>
<dbReference type="PANTHER" id="PTHR23335">
    <property type="entry name" value="CALMODULIN-BINDING TRANSCRIPTION ACTIVATOR CAMTA"/>
    <property type="match status" value="1"/>
</dbReference>
<proteinExistence type="predicted"/>
<keyword evidence="2" id="KW-1185">Reference proteome</keyword>
<dbReference type="GO" id="GO:0003712">
    <property type="term" value="F:transcription coregulator activity"/>
    <property type="evidence" value="ECO:0007669"/>
    <property type="project" value="TreeGrafter"/>
</dbReference>
<sequence length="196" mass="22576">MSWLASYLENVDQLPSLPHPLADLSLERLPPPPTAASWAEFLNASGNGKMESDFALLTLSDHEQRELYEAARIIQTAFRKYKGRRLKEQQELAAAVIQRCYRKYKQLTWIALKYALYKKIRSAASDQSKFAATTSRKKFRQQRRAAVLIQAILPQLQGVREAGSRDSGLRPGTFLTKKQDQAARKIMRFLRRCRHR</sequence>
<reference evidence="1" key="2">
    <citation type="submission" date="2025-09" db="UniProtKB">
        <authorList>
            <consortium name="Ensembl"/>
        </authorList>
    </citation>
    <scope>IDENTIFICATION</scope>
</reference>
<reference evidence="1" key="1">
    <citation type="submission" date="2025-08" db="UniProtKB">
        <authorList>
            <consortium name="Ensembl"/>
        </authorList>
    </citation>
    <scope>IDENTIFICATION</scope>
</reference>